<dbReference type="AlphaFoldDB" id="A0A8T3VCH1"/>
<sequence>MKRLAIFDFDGTLFDSIHDVLICFNRALAIHDFPALTREELIPCLGGNIDEIVSLVLKDNSTPQNVEAVKETYLDLYYSSEKELTVPFPKAHGLLRKLQDDGVILAINSNRLSDSLEHFVNRFFSDIDFVMVEGHNLVDPSKPHPCGVQKILKKAEVPPEDAIYIGDSNTDIATAKNAGIDCVVVKWGYGSEIDWKNDYILESVDDMCEIPKYF</sequence>
<dbReference type="InterPro" id="IPR006439">
    <property type="entry name" value="HAD-SF_hydro_IA"/>
</dbReference>
<dbReference type="InterPro" id="IPR041492">
    <property type="entry name" value="HAD_2"/>
</dbReference>
<dbReference type="NCBIfam" id="TIGR01549">
    <property type="entry name" value="HAD-SF-IA-v1"/>
    <property type="match status" value="1"/>
</dbReference>
<dbReference type="SUPFAM" id="SSF56784">
    <property type="entry name" value="HAD-like"/>
    <property type="match status" value="1"/>
</dbReference>
<protein>
    <submittedName>
        <fullName evidence="2">HAD family hydrolase</fullName>
    </submittedName>
</protein>
<dbReference type="PANTHER" id="PTHR43434">
    <property type="entry name" value="PHOSPHOGLYCOLATE PHOSPHATASE"/>
    <property type="match status" value="1"/>
</dbReference>
<dbReference type="SFLD" id="SFLDG01129">
    <property type="entry name" value="C1.5:_HAD__Beta-PGM__Phosphata"/>
    <property type="match status" value="1"/>
</dbReference>
<dbReference type="EMBL" id="SUTK01000002">
    <property type="protein sequence ID" value="MBE6500964.1"/>
    <property type="molecule type" value="Genomic_DNA"/>
</dbReference>
<dbReference type="NCBIfam" id="TIGR01509">
    <property type="entry name" value="HAD-SF-IA-v3"/>
    <property type="match status" value="1"/>
</dbReference>
<dbReference type="Gene3D" id="3.40.50.1000">
    <property type="entry name" value="HAD superfamily/HAD-like"/>
    <property type="match status" value="1"/>
</dbReference>
<dbReference type="Gene3D" id="1.10.150.240">
    <property type="entry name" value="Putative phosphatase, domain 2"/>
    <property type="match status" value="1"/>
</dbReference>
<accession>A0A8T3VCH1</accession>
<reference evidence="2" key="1">
    <citation type="submission" date="2019-04" db="EMBL/GenBank/DDBJ databases">
        <title>Evolution of Biomass-Degrading Anaerobic Consortia Revealed by Metagenomics.</title>
        <authorList>
            <person name="Peng X."/>
        </authorList>
    </citation>
    <scope>NUCLEOTIDE SEQUENCE</scope>
    <source>
        <strain evidence="2">SIG18</strain>
    </source>
</reference>
<keyword evidence="2" id="KW-0378">Hydrolase</keyword>
<dbReference type="PANTHER" id="PTHR43434:SF1">
    <property type="entry name" value="PHOSPHOGLYCOLATE PHOSPHATASE"/>
    <property type="match status" value="1"/>
</dbReference>
<dbReference type="GO" id="GO:0008967">
    <property type="term" value="F:phosphoglycolate phosphatase activity"/>
    <property type="evidence" value="ECO:0007669"/>
    <property type="project" value="TreeGrafter"/>
</dbReference>
<evidence type="ECO:0000313" key="3">
    <source>
        <dbReference type="Proteomes" id="UP000783037"/>
    </source>
</evidence>
<evidence type="ECO:0000313" key="2">
    <source>
        <dbReference type="EMBL" id="MBE6500964.1"/>
    </source>
</evidence>
<name>A0A8T3VCH1_9EURY</name>
<dbReference type="InterPro" id="IPR023214">
    <property type="entry name" value="HAD_sf"/>
</dbReference>
<dbReference type="Pfam" id="PF13419">
    <property type="entry name" value="HAD_2"/>
    <property type="match status" value="1"/>
</dbReference>
<comment type="similarity">
    <text evidence="1">Belongs to the HAD-like hydrolase superfamily.</text>
</comment>
<dbReference type="InterPro" id="IPR050155">
    <property type="entry name" value="HAD-like_hydrolase_sf"/>
</dbReference>
<dbReference type="InterPro" id="IPR023198">
    <property type="entry name" value="PGP-like_dom2"/>
</dbReference>
<organism evidence="2 3">
    <name type="scientific">Methanobrevibacter thaueri</name>
    <dbReference type="NCBI Taxonomy" id="190975"/>
    <lineage>
        <taxon>Archaea</taxon>
        <taxon>Methanobacteriati</taxon>
        <taxon>Methanobacteriota</taxon>
        <taxon>Methanomada group</taxon>
        <taxon>Methanobacteria</taxon>
        <taxon>Methanobacteriales</taxon>
        <taxon>Methanobacteriaceae</taxon>
        <taxon>Methanobrevibacter</taxon>
    </lineage>
</organism>
<dbReference type="GO" id="GO:0005829">
    <property type="term" value="C:cytosol"/>
    <property type="evidence" value="ECO:0007669"/>
    <property type="project" value="TreeGrafter"/>
</dbReference>
<dbReference type="SFLD" id="SFLDS00003">
    <property type="entry name" value="Haloacid_Dehalogenase"/>
    <property type="match status" value="1"/>
</dbReference>
<dbReference type="InterPro" id="IPR036412">
    <property type="entry name" value="HAD-like_sf"/>
</dbReference>
<dbReference type="RefSeq" id="WP_303738087.1">
    <property type="nucleotide sequence ID" value="NZ_SUTK01000002.1"/>
</dbReference>
<comment type="caution">
    <text evidence="2">The sequence shown here is derived from an EMBL/GenBank/DDBJ whole genome shotgun (WGS) entry which is preliminary data.</text>
</comment>
<proteinExistence type="inferred from homology"/>
<dbReference type="GO" id="GO:0006281">
    <property type="term" value="P:DNA repair"/>
    <property type="evidence" value="ECO:0007669"/>
    <property type="project" value="TreeGrafter"/>
</dbReference>
<dbReference type="Proteomes" id="UP000783037">
    <property type="component" value="Unassembled WGS sequence"/>
</dbReference>
<evidence type="ECO:0000256" key="1">
    <source>
        <dbReference type="ARBA" id="ARBA00007958"/>
    </source>
</evidence>
<gene>
    <name evidence="2" type="ORF">E7Z79_00820</name>
</gene>